<name>A0A0E9UZC3_ANGAN</name>
<proteinExistence type="predicted"/>
<reference evidence="1" key="2">
    <citation type="journal article" date="2015" name="Fish Shellfish Immunol.">
        <title>Early steps in the European eel (Anguilla anguilla)-Vibrio vulnificus interaction in the gills: Role of the RtxA13 toxin.</title>
        <authorList>
            <person name="Callol A."/>
            <person name="Pajuelo D."/>
            <person name="Ebbesson L."/>
            <person name="Teles M."/>
            <person name="MacKenzie S."/>
            <person name="Amaro C."/>
        </authorList>
    </citation>
    <scope>NUCLEOTIDE SEQUENCE</scope>
</reference>
<dbReference type="AlphaFoldDB" id="A0A0E9UZC3"/>
<accession>A0A0E9UZC3</accession>
<organism evidence="1">
    <name type="scientific">Anguilla anguilla</name>
    <name type="common">European freshwater eel</name>
    <name type="synonym">Muraena anguilla</name>
    <dbReference type="NCBI Taxonomy" id="7936"/>
    <lineage>
        <taxon>Eukaryota</taxon>
        <taxon>Metazoa</taxon>
        <taxon>Chordata</taxon>
        <taxon>Craniata</taxon>
        <taxon>Vertebrata</taxon>
        <taxon>Euteleostomi</taxon>
        <taxon>Actinopterygii</taxon>
        <taxon>Neopterygii</taxon>
        <taxon>Teleostei</taxon>
        <taxon>Anguilliformes</taxon>
        <taxon>Anguillidae</taxon>
        <taxon>Anguilla</taxon>
    </lineage>
</organism>
<sequence length="41" mass="4863">MGLNTKELVTKVSFLSSLAKKIKIKINNKKYIYFRAILKRY</sequence>
<protein>
    <submittedName>
        <fullName evidence="1">Uncharacterized protein</fullName>
    </submittedName>
</protein>
<reference evidence="1" key="1">
    <citation type="submission" date="2014-11" db="EMBL/GenBank/DDBJ databases">
        <authorList>
            <person name="Amaro Gonzalez C."/>
        </authorList>
    </citation>
    <scope>NUCLEOTIDE SEQUENCE</scope>
</reference>
<dbReference type="EMBL" id="GBXM01037420">
    <property type="protein sequence ID" value="JAH71157.1"/>
    <property type="molecule type" value="Transcribed_RNA"/>
</dbReference>
<evidence type="ECO:0000313" key="1">
    <source>
        <dbReference type="EMBL" id="JAH71157.1"/>
    </source>
</evidence>